<dbReference type="PANTHER" id="PTHR48097:SF9">
    <property type="entry name" value="L-THREONINE ALDOLASE"/>
    <property type="match status" value="1"/>
</dbReference>
<evidence type="ECO:0000259" key="6">
    <source>
        <dbReference type="Pfam" id="PF01212"/>
    </source>
</evidence>
<keyword evidence="8" id="KW-1185">Reference proteome</keyword>
<dbReference type="SUPFAM" id="SSF53383">
    <property type="entry name" value="PLP-dependent transferases"/>
    <property type="match status" value="1"/>
</dbReference>
<dbReference type="InterPro" id="IPR015424">
    <property type="entry name" value="PyrdxlP-dep_Trfase"/>
</dbReference>
<accession>K0TGN9</accession>
<dbReference type="Pfam" id="PF01212">
    <property type="entry name" value="Beta_elim_lyase"/>
    <property type="match status" value="1"/>
</dbReference>
<feature type="domain" description="Aromatic amino acid beta-eliminating lyase/threonine aldolase" evidence="6">
    <location>
        <begin position="1"/>
        <end position="276"/>
    </location>
</feature>
<evidence type="ECO:0000313" key="7">
    <source>
        <dbReference type="EMBL" id="EJK77918.1"/>
    </source>
</evidence>
<organism evidence="7 8">
    <name type="scientific">Thalassiosira oceanica</name>
    <name type="common">Marine diatom</name>
    <dbReference type="NCBI Taxonomy" id="159749"/>
    <lineage>
        <taxon>Eukaryota</taxon>
        <taxon>Sar</taxon>
        <taxon>Stramenopiles</taxon>
        <taxon>Ochrophyta</taxon>
        <taxon>Bacillariophyta</taxon>
        <taxon>Coscinodiscophyceae</taxon>
        <taxon>Thalassiosirophycidae</taxon>
        <taxon>Thalassiosirales</taxon>
        <taxon>Thalassiosiraceae</taxon>
        <taxon>Thalassiosira</taxon>
    </lineage>
</organism>
<evidence type="ECO:0000313" key="8">
    <source>
        <dbReference type="Proteomes" id="UP000266841"/>
    </source>
</evidence>
<feature type="modified residue" description="N6-(pyridoxal phosphate)lysine" evidence="5">
    <location>
        <position position="189"/>
    </location>
</feature>
<dbReference type="OMA" id="VQTNIVI"/>
<evidence type="ECO:0000256" key="3">
    <source>
        <dbReference type="ARBA" id="ARBA00022898"/>
    </source>
</evidence>
<gene>
    <name evidence="7" type="ORF">THAOC_00215</name>
</gene>
<keyword evidence="3" id="KW-0663">Pyridoxal phosphate</keyword>
<dbReference type="AlphaFoldDB" id="K0TGN9"/>
<evidence type="ECO:0000256" key="4">
    <source>
        <dbReference type="ARBA" id="ARBA00023239"/>
    </source>
</evidence>
<comment type="similarity">
    <text evidence="2">Belongs to the threonine aldolase family.</text>
</comment>
<dbReference type="Proteomes" id="UP000266841">
    <property type="component" value="Unassembled WGS sequence"/>
</dbReference>
<dbReference type="InterPro" id="IPR015422">
    <property type="entry name" value="PyrdxlP-dep_Trfase_small"/>
</dbReference>
<dbReference type="OrthoDB" id="10261951at2759"/>
<dbReference type="InterPro" id="IPR015421">
    <property type="entry name" value="PyrdxlP-dep_Trfase_major"/>
</dbReference>
<dbReference type="eggNOG" id="KOG1368">
    <property type="taxonomic scope" value="Eukaryota"/>
</dbReference>
<proteinExistence type="inferred from homology"/>
<dbReference type="GO" id="GO:0006545">
    <property type="term" value="P:glycine biosynthetic process"/>
    <property type="evidence" value="ECO:0007669"/>
    <property type="project" value="TreeGrafter"/>
</dbReference>
<dbReference type="Gene3D" id="3.40.640.10">
    <property type="entry name" value="Type I PLP-dependent aspartate aminotransferase-like (Major domain)"/>
    <property type="match status" value="1"/>
</dbReference>
<comment type="cofactor">
    <cofactor evidence="1">
        <name>pyridoxal 5'-phosphate</name>
        <dbReference type="ChEBI" id="CHEBI:597326"/>
    </cofactor>
</comment>
<dbReference type="GO" id="GO:0006567">
    <property type="term" value="P:L-threonine catabolic process"/>
    <property type="evidence" value="ECO:0007669"/>
    <property type="project" value="TreeGrafter"/>
</dbReference>
<dbReference type="PANTHER" id="PTHR48097">
    <property type="entry name" value="L-THREONINE ALDOLASE-RELATED"/>
    <property type="match status" value="1"/>
</dbReference>
<protein>
    <recommendedName>
        <fullName evidence="6">Aromatic amino acid beta-eliminating lyase/threonine aldolase domain-containing protein</fullName>
    </recommendedName>
</protein>
<comment type="caution">
    <text evidence="7">The sequence shown here is derived from an EMBL/GenBank/DDBJ whole genome shotgun (WGS) entry which is preliminary data.</text>
</comment>
<dbReference type="NCBIfam" id="NF041359">
    <property type="entry name" value="GntG_guanitoxin"/>
    <property type="match status" value="1"/>
</dbReference>
<dbReference type="InterPro" id="IPR001597">
    <property type="entry name" value="ArAA_b-elim_lyase/Thr_aldolase"/>
</dbReference>
<name>K0TGN9_THAOC</name>
<evidence type="ECO:0000256" key="2">
    <source>
        <dbReference type="ARBA" id="ARBA00006966"/>
    </source>
</evidence>
<sequence length="318" mass="34308">MLRAATEAPLGDDVMGEDPTVNALEEFAADLFGKERALFCPTGTMANLAAILSHCHYNKSSEIIIGAKSHINLYEGGGYANIAGVSSKQVVEDENGYMQSGGIRDNYRLDDDDHYAKTTLLCLENTHNMLGGVTLPASYIDQVGNLAHEELGIKVHIDGARLMNSVVKQNISPSDLIAGADSASICLSKALGAPMGSLLVGETEFIRLARRARKRLGGGMRQAGVMASMGMYALTNHVERLAEDHARAERIAAELHNAGFPMPRNGKVDTNILFFALPENSKVTKEELPKLLLDKYNVLIAGGYSKGGGYLGWSHTWM</sequence>
<evidence type="ECO:0000256" key="5">
    <source>
        <dbReference type="PIRSR" id="PIRSR017617-1"/>
    </source>
</evidence>
<dbReference type="EMBL" id="AGNL01000236">
    <property type="protein sequence ID" value="EJK77918.1"/>
    <property type="molecule type" value="Genomic_DNA"/>
</dbReference>
<reference evidence="7 8" key="1">
    <citation type="journal article" date="2012" name="Genome Biol.">
        <title>Genome and low-iron response of an oceanic diatom adapted to chronic iron limitation.</title>
        <authorList>
            <person name="Lommer M."/>
            <person name="Specht M."/>
            <person name="Roy A.S."/>
            <person name="Kraemer L."/>
            <person name="Andreson R."/>
            <person name="Gutowska M.A."/>
            <person name="Wolf J."/>
            <person name="Bergner S.V."/>
            <person name="Schilhabel M.B."/>
            <person name="Klostermeier U.C."/>
            <person name="Beiko R.G."/>
            <person name="Rosenstiel P."/>
            <person name="Hippler M."/>
            <person name="Laroche J."/>
        </authorList>
    </citation>
    <scope>NUCLEOTIDE SEQUENCE [LARGE SCALE GENOMIC DNA]</scope>
    <source>
        <strain evidence="7 8">CCMP1005</strain>
    </source>
</reference>
<keyword evidence="4" id="KW-0456">Lyase</keyword>
<dbReference type="GO" id="GO:0005829">
    <property type="term" value="C:cytosol"/>
    <property type="evidence" value="ECO:0007669"/>
    <property type="project" value="TreeGrafter"/>
</dbReference>
<dbReference type="InterPro" id="IPR023603">
    <property type="entry name" value="Low_specificity_L-TA-like"/>
</dbReference>
<dbReference type="PIRSF" id="PIRSF017617">
    <property type="entry name" value="Thr_aldolase"/>
    <property type="match status" value="1"/>
</dbReference>
<evidence type="ECO:0000256" key="1">
    <source>
        <dbReference type="ARBA" id="ARBA00001933"/>
    </source>
</evidence>
<dbReference type="GO" id="GO:0008732">
    <property type="term" value="F:L-allo-threonine aldolase activity"/>
    <property type="evidence" value="ECO:0007669"/>
    <property type="project" value="TreeGrafter"/>
</dbReference>
<dbReference type="FunFam" id="3.40.640.10:FF:000030">
    <property type="entry name" value="Low-specificity L-threonine aldolase"/>
    <property type="match status" value="1"/>
</dbReference>
<dbReference type="Gene3D" id="3.90.1150.10">
    <property type="entry name" value="Aspartate Aminotransferase, domain 1"/>
    <property type="match status" value="1"/>
</dbReference>